<dbReference type="Pfam" id="PF14450">
    <property type="entry name" value="FtsA"/>
    <property type="match status" value="1"/>
</dbReference>
<feature type="domain" description="SHS2" evidence="1">
    <location>
        <begin position="7"/>
        <end position="204"/>
    </location>
</feature>
<gene>
    <name evidence="2" type="ORF">LQ50_13580</name>
</gene>
<dbReference type="InterPro" id="IPR043129">
    <property type="entry name" value="ATPase_NBD"/>
</dbReference>
<dbReference type="SUPFAM" id="SSF53067">
    <property type="entry name" value="Actin-like ATPase domain"/>
    <property type="match status" value="2"/>
</dbReference>
<dbReference type="GO" id="GO:0051301">
    <property type="term" value="P:cell division"/>
    <property type="evidence" value="ECO:0007669"/>
    <property type="project" value="UniProtKB-KW"/>
</dbReference>
<dbReference type="RefSeq" id="WP_034629853.1">
    <property type="nucleotide sequence ID" value="NZ_JRJU01000016.1"/>
</dbReference>
<dbReference type="EMBL" id="JRJU01000016">
    <property type="protein sequence ID" value="KHF39657.1"/>
    <property type="molecule type" value="Genomic_DNA"/>
</dbReference>
<evidence type="ECO:0000259" key="1">
    <source>
        <dbReference type="SMART" id="SM00842"/>
    </source>
</evidence>
<dbReference type="InterPro" id="IPR050696">
    <property type="entry name" value="FtsA/MreB"/>
</dbReference>
<keyword evidence="3" id="KW-1185">Reference proteome</keyword>
<dbReference type="Gene3D" id="3.30.1490.300">
    <property type="match status" value="1"/>
</dbReference>
<dbReference type="AlphaFoldDB" id="A0A0B0IFJ0"/>
<name>A0A0B0IFJ0_9BACI</name>
<dbReference type="eggNOG" id="COG0849">
    <property type="taxonomic scope" value="Bacteria"/>
</dbReference>
<proteinExistence type="predicted"/>
<dbReference type="InterPro" id="IPR003494">
    <property type="entry name" value="SHS2_FtsA"/>
</dbReference>
<dbReference type="CDD" id="cd24004">
    <property type="entry name" value="ASKHA_NBD_PilM-like"/>
    <property type="match status" value="1"/>
</dbReference>
<keyword evidence="2" id="KW-0132">Cell division</keyword>
<evidence type="ECO:0000313" key="3">
    <source>
        <dbReference type="Proteomes" id="UP000030832"/>
    </source>
</evidence>
<evidence type="ECO:0000313" key="2">
    <source>
        <dbReference type="EMBL" id="KHF39657.1"/>
    </source>
</evidence>
<sequence length="715" mass="78270">MSSELPLFALDIGTRSVVGLLLKPNQGKFELIDKLVKEHDERAMLDGQIHDVPAVAKVILHIKESLEKKHGPLHKVCVAAAGRSLKTKRSRYSIHIETKPMLTREDLLHLELSAVQNAQFQLANEKEGQDALEYYCVGYSVLAYQLDGETIGSLLDQSGKEASVEVIATFLPKVVVESLLAALTRADLELEALTLEPIAAINVLIPPSMRRLNVALVDIGAGTSDIALTDQNTVIAYGMVPIAGDEITEAISDQFLLDFPDAERVKRELNEQEHIQMTDILGNEVTNERETIINAVKSSIQDLAQSIATEILQLNGRAPQAVMLVGGGSLTPRLPQYLQEILGLAENRVAIRGADAIKLLQIQESQSYGPELVTPIGIAIAAKENPIEYISVTVNERTLRLFDVKKLTVGDGLLAAGIDIAKLYGRPGLALMVTVCDQLISIPGEHGSPPTLLQNDQPTSLDTPLFANDQLIAKRGADGASSTITIGELLGDIPGLPITFNNEELVLPITIFVNGKEVSPVTYVNDRDVITTKPSKTIRELLASFGHLSYASPIIVTLNDERVEFASHLCKPYVNGNEQTLDYVLNRFDNIDFNANHALKQCSIENLLHSVGIKTQHSISVLYNDHQVSLSKDLVDVFRDKTKLHLEDAFLPNDCLTYVSHTDHSFILQDLFAYIDLSISSLSGKRLSIKINDEEASFSSPLSHNDSVIISTVEF</sequence>
<dbReference type="STRING" id="333138.LQ50_13580"/>
<reference evidence="2 3" key="1">
    <citation type="submission" date="2014-09" db="EMBL/GenBank/DDBJ databases">
        <title>Genome sequencing and annotation of Bacillus Okhensis strain Kh10-101T.</title>
        <authorList>
            <person name="Prakash J.S."/>
        </authorList>
    </citation>
    <scope>NUCLEOTIDE SEQUENCE [LARGE SCALE GENOMIC DNA]</scope>
    <source>
        <strain evidence="3">Kh10-101T</strain>
    </source>
</reference>
<dbReference type="PANTHER" id="PTHR32432:SF3">
    <property type="entry name" value="ETHANOLAMINE UTILIZATION PROTEIN EUTJ"/>
    <property type="match status" value="1"/>
</dbReference>
<dbReference type="SMART" id="SM00842">
    <property type="entry name" value="FtsA"/>
    <property type="match status" value="1"/>
</dbReference>
<accession>A0A0B0IFJ0</accession>
<dbReference type="Proteomes" id="UP000030832">
    <property type="component" value="Unassembled WGS sequence"/>
</dbReference>
<dbReference type="PANTHER" id="PTHR32432">
    <property type="entry name" value="CELL DIVISION PROTEIN FTSA-RELATED"/>
    <property type="match status" value="1"/>
</dbReference>
<comment type="caution">
    <text evidence="2">The sequence shown here is derived from an EMBL/GenBank/DDBJ whole genome shotgun (WGS) entry which is preliminary data.</text>
</comment>
<keyword evidence="2" id="KW-0131">Cell cycle</keyword>
<protein>
    <submittedName>
        <fullName evidence="2">Cell division protein</fullName>
    </submittedName>
</protein>
<dbReference type="Gene3D" id="3.30.420.40">
    <property type="match status" value="2"/>
</dbReference>
<organism evidence="2 3">
    <name type="scientific">Halalkalibacter okhensis</name>
    <dbReference type="NCBI Taxonomy" id="333138"/>
    <lineage>
        <taxon>Bacteria</taxon>
        <taxon>Bacillati</taxon>
        <taxon>Bacillota</taxon>
        <taxon>Bacilli</taxon>
        <taxon>Bacillales</taxon>
        <taxon>Bacillaceae</taxon>
        <taxon>Halalkalibacter</taxon>
    </lineage>
</organism>